<dbReference type="PANTHER" id="PTHR47237:SF1">
    <property type="entry name" value="SLL0310 PROTEIN"/>
    <property type="match status" value="1"/>
</dbReference>
<keyword evidence="2" id="KW-0012">Acyltransferase</keyword>
<dbReference type="Proteomes" id="UP001597108">
    <property type="component" value="Unassembled WGS sequence"/>
</dbReference>
<dbReference type="GO" id="GO:0016746">
    <property type="term" value="F:acyltransferase activity"/>
    <property type="evidence" value="ECO:0007669"/>
    <property type="project" value="UniProtKB-KW"/>
</dbReference>
<keyword evidence="2" id="KW-0808">Transferase</keyword>
<dbReference type="SUPFAM" id="SSF55729">
    <property type="entry name" value="Acyl-CoA N-acyltransferases (Nat)"/>
    <property type="match status" value="1"/>
</dbReference>
<protein>
    <submittedName>
        <fullName evidence="2">GNAT family N-acetyltransferase</fullName>
        <ecNumber evidence="2">2.3.1.-</ecNumber>
    </submittedName>
</protein>
<dbReference type="EMBL" id="JBHTJT010000038">
    <property type="protein sequence ID" value="MFD0981472.1"/>
    <property type="molecule type" value="Genomic_DNA"/>
</dbReference>
<proteinExistence type="predicted"/>
<evidence type="ECO:0000313" key="2">
    <source>
        <dbReference type="EMBL" id="MFD0981472.1"/>
    </source>
</evidence>
<evidence type="ECO:0000259" key="1">
    <source>
        <dbReference type="PROSITE" id="PS51186"/>
    </source>
</evidence>
<sequence length="275" mass="29511">MILRTMTLPELAEVLEWAASEGWNPGLDDAEAFFAADPGGFFVAEADGRLAAAISVVNHSDSFAFLGLYICRPEFRGKGIGFALWTHALEHAGPRTVGLDGVPDQQANYRRSGFALASETSRFEGPLPPVPNATLRPATDADLPALIARNSRANGYAMERFLSCWFRPTDNRRTVVLDAPDVPTGFATWRRCRHGIKIGPLLADGLEDATALLHGIAVEVPGEALIVDVPREMEALAAHCRAQGMNCAFSTARMYRGPAPVTGSGVHTVATLELG</sequence>
<dbReference type="Gene3D" id="3.40.630.90">
    <property type="match status" value="1"/>
</dbReference>
<comment type="caution">
    <text evidence="2">The sequence shown here is derived from an EMBL/GenBank/DDBJ whole genome shotgun (WGS) entry which is preliminary data.</text>
</comment>
<dbReference type="InterPro" id="IPR016181">
    <property type="entry name" value="Acyl_CoA_acyltransferase"/>
</dbReference>
<dbReference type="InterPro" id="IPR052729">
    <property type="entry name" value="Acyl/Acetyltrans_Enzymes"/>
</dbReference>
<feature type="domain" description="N-acetyltransferase" evidence="1">
    <location>
        <begin position="1"/>
        <end position="142"/>
    </location>
</feature>
<dbReference type="CDD" id="cd04301">
    <property type="entry name" value="NAT_SF"/>
    <property type="match status" value="1"/>
</dbReference>
<dbReference type="Gene3D" id="3.40.630.30">
    <property type="match status" value="1"/>
</dbReference>
<accession>A0ABW3ITJ9</accession>
<keyword evidence="3" id="KW-1185">Reference proteome</keyword>
<dbReference type="PANTHER" id="PTHR47237">
    <property type="entry name" value="SLL0310 PROTEIN"/>
    <property type="match status" value="1"/>
</dbReference>
<gene>
    <name evidence="2" type="ORF">ACFQ2S_17680</name>
</gene>
<dbReference type="Pfam" id="PF00583">
    <property type="entry name" value="Acetyltransf_1"/>
    <property type="match status" value="1"/>
</dbReference>
<dbReference type="RefSeq" id="WP_386076482.1">
    <property type="nucleotide sequence ID" value="NZ_JBHTJT010000038.1"/>
</dbReference>
<organism evidence="2 3">
    <name type="scientific">Tropicimonas aquimaris</name>
    <dbReference type="NCBI Taxonomy" id="914152"/>
    <lineage>
        <taxon>Bacteria</taxon>
        <taxon>Pseudomonadati</taxon>
        <taxon>Pseudomonadota</taxon>
        <taxon>Alphaproteobacteria</taxon>
        <taxon>Rhodobacterales</taxon>
        <taxon>Roseobacteraceae</taxon>
        <taxon>Tropicimonas</taxon>
    </lineage>
</organism>
<dbReference type="Pfam" id="PF18014">
    <property type="entry name" value="Acetyltransf_18"/>
    <property type="match status" value="1"/>
</dbReference>
<dbReference type="InterPro" id="IPR041496">
    <property type="entry name" value="YitH/HolE_GNAT"/>
</dbReference>
<name>A0ABW3ITJ9_9RHOB</name>
<evidence type="ECO:0000313" key="3">
    <source>
        <dbReference type="Proteomes" id="UP001597108"/>
    </source>
</evidence>
<dbReference type="InterPro" id="IPR000182">
    <property type="entry name" value="GNAT_dom"/>
</dbReference>
<reference evidence="3" key="1">
    <citation type="journal article" date="2019" name="Int. J. Syst. Evol. Microbiol.">
        <title>The Global Catalogue of Microorganisms (GCM) 10K type strain sequencing project: providing services to taxonomists for standard genome sequencing and annotation.</title>
        <authorList>
            <consortium name="The Broad Institute Genomics Platform"/>
            <consortium name="The Broad Institute Genome Sequencing Center for Infectious Disease"/>
            <person name="Wu L."/>
            <person name="Ma J."/>
        </authorList>
    </citation>
    <scope>NUCLEOTIDE SEQUENCE [LARGE SCALE GENOMIC DNA]</scope>
    <source>
        <strain evidence="3">CCUG 60524</strain>
    </source>
</reference>
<dbReference type="PROSITE" id="PS51186">
    <property type="entry name" value="GNAT"/>
    <property type="match status" value="1"/>
</dbReference>
<dbReference type="EC" id="2.3.1.-" evidence="2"/>